<sequence length="94" mass="10014">MRGQVGHIELRAGGGGDAEQIVEKVVVIGDGQGTVQGCLPETWGAPTSRGDRLDRGPEPRSVDNGASRLRLGKTPGPVRENARFRLRNPYKAPA</sequence>
<evidence type="ECO:0000313" key="2">
    <source>
        <dbReference type="EMBL" id="GIH80382.1"/>
    </source>
</evidence>
<keyword evidence="3" id="KW-1185">Reference proteome</keyword>
<feature type="region of interest" description="Disordered" evidence="1">
    <location>
        <begin position="37"/>
        <end position="94"/>
    </location>
</feature>
<proteinExistence type="predicted"/>
<evidence type="ECO:0000313" key="3">
    <source>
        <dbReference type="Proteomes" id="UP000616724"/>
    </source>
</evidence>
<dbReference type="EMBL" id="BOOH01000058">
    <property type="protein sequence ID" value="GIH80382.1"/>
    <property type="molecule type" value="Genomic_DNA"/>
</dbReference>
<reference evidence="2 3" key="1">
    <citation type="submission" date="2021-01" db="EMBL/GenBank/DDBJ databases">
        <title>Whole genome shotgun sequence of Planobispora longispora NBRC 13918.</title>
        <authorList>
            <person name="Komaki H."/>
            <person name="Tamura T."/>
        </authorList>
    </citation>
    <scope>NUCLEOTIDE SEQUENCE [LARGE SCALE GENOMIC DNA]</scope>
    <source>
        <strain evidence="2 3">NBRC 13918</strain>
    </source>
</reference>
<feature type="compositionally biased region" description="Basic and acidic residues" evidence="1">
    <location>
        <begin position="49"/>
        <end position="61"/>
    </location>
</feature>
<dbReference type="Proteomes" id="UP000616724">
    <property type="component" value="Unassembled WGS sequence"/>
</dbReference>
<organism evidence="2 3">
    <name type="scientific">Planobispora longispora</name>
    <dbReference type="NCBI Taxonomy" id="28887"/>
    <lineage>
        <taxon>Bacteria</taxon>
        <taxon>Bacillati</taxon>
        <taxon>Actinomycetota</taxon>
        <taxon>Actinomycetes</taxon>
        <taxon>Streptosporangiales</taxon>
        <taxon>Streptosporangiaceae</taxon>
        <taxon>Planobispora</taxon>
    </lineage>
</organism>
<accession>A0A8J3RUZ3</accession>
<comment type="caution">
    <text evidence="2">The sequence shown here is derived from an EMBL/GenBank/DDBJ whole genome shotgun (WGS) entry which is preliminary data.</text>
</comment>
<gene>
    <name evidence="2" type="ORF">Plo01_68110</name>
</gene>
<protein>
    <submittedName>
        <fullName evidence="2">Uncharacterized protein</fullName>
    </submittedName>
</protein>
<dbReference type="AlphaFoldDB" id="A0A8J3RUZ3"/>
<name>A0A8J3RUZ3_9ACTN</name>
<evidence type="ECO:0000256" key="1">
    <source>
        <dbReference type="SAM" id="MobiDB-lite"/>
    </source>
</evidence>